<organism evidence="2 3">
    <name type="scientific">Linum tenue</name>
    <dbReference type="NCBI Taxonomy" id="586396"/>
    <lineage>
        <taxon>Eukaryota</taxon>
        <taxon>Viridiplantae</taxon>
        <taxon>Streptophyta</taxon>
        <taxon>Embryophyta</taxon>
        <taxon>Tracheophyta</taxon>
        <taxon>Spermatophyta</taxon>
        <taxon>Magnoliopsida</taxon>
        <taxon>eudicotyledons</taxon>
        <taxon>Gunneridae</taxon>
        <taxon>Pentapetalae</taxon>
        <taxon>rosids</taxon>
        <taxon>fabids</taxon>
        <taxon>Malpighiales</taxon>
        <taxon>Linaceae</taxon>
        <taxon>Linum</taxon>
    </lineage>
</organism>
<dbReference type="PANTHER" id="PTHR31531">
    <property type="entry name" value="E3 UBIQUITIN-PROTEIN LIGASE E3D FAMILY MEMBER"/>
    <property type="match status" value="1"/>
</dbReference>
<proteinExistence type="predicted"/>
<dbReference type="PANTHER" id="PTHR31531:SF2">
    <property type="entry name" value="E3 UBIQUITIN-PROTEIN LIGASE E3D"/>
    <property type="match status" value="1"/>
</dbReference>
<dbReference type="GO" id="GO:0043161">
    <property type="term" value="P:proteasome-mediated ubiquitin-dependent protein catabolic process"/>
    <property type="evidence" value="ECO:0007669"/>
    <property type="project" value="TreeGrafter"/>
</dbReference>
<dbReference type="AlphaFoldDB" id="A0AAV0I417"/>
<dbReference type="InterPro" id="IPR019193">
    <property type="entry name" value="UBQ-conj_enz_E2-bd_prot"/>
</dbReference>
<dbReference type="GO" id="GO:0030332">
    <property type="term" value="F:cyclin binding"/>
    <property type="evidence" value="ECO:0007669"/>
    <property type="project" value="TreeGrafter"/>
</dbReference>
<dbReference type="EMBL" id="CAMGYJ010000003">
    <property type="protein sequence ID" value="CAI0392415.1"/>
    <property type="molecule type" value="Genomic_DNA"/>
</dbReference>
<dbReference type="GO" id="GO:0061630">
    <property type="term" value="F:ubiquitin protein ligase activity"/>
    <property type="evidence" value="ECO:0007669"/>
    <property type="project" value="TreeGrafter"/>
</dbReference>
<feature type="compositionally biased region" description="Polar residues" evidence="1">
    <location>
        <begin position="251"/>
        <end position="279"/>
    </location>
</feature>
<gene>
    <name evidence="2" type="ORF">LITE_LOCUS7534</name>
</gene>
<dbReference type="GO" id="GO:0005634">
    <property type="term" value="C:nucleus"/>
    <property type="evidence" value="ECO:0007669"/>
    <property type="project" value="TreeGrafter"/>
</dbReference>
<evidence type="ECO:0000313" key="3">
    <source>
        <dbReference type="Proteomes" id="UP001154282"/>
    </source>
</evidence>
<dbReference type="GO" id="GO:0000151">
    <property type="term" value="C:ubiquitin ligase complex"/>
    <property type="evidence" value="ECO:0007669"/>
    <property type="project" value="TreeGrafter"/>
</dbReference>
<dbReference type="GO" id="GO:0000209">
    <property type="term" value="P:protein polyubiquitination"/>
    <property type="evidence" value="ECO:0007669"/>
    <property type="project" value="TreeGrafter"/>
</dbReference>
<evidence type="ECO:0008006" key="4">
    <source>
        <dbReference type="Google" id="ProtNLM"/>
    </source>
</evidence>
<dbReference type="GO" id="GO:0051865">
    <property type="term" value="P:protein autoubiquitination"/>
    <property type="evidence" value="ECO:0007669"/>
    <property type="project" value="TreeGrafter"/>
</dbReference>
<dbReference type="Pfam" id="PF09814">
    <property type="entry name" value="HECT_2"/>
    <property type="match status" value="1"/>
</dbReference>
<dbReference type="GO" id="GO:0031624">
    <property type="term" value="F:ubiquitin conjugating enzyme binding"/>
    <property type="evidence" value="ECO:0007669"/>
    <property type="project" value="TreeGrafter"/>
</dbReference>
<dbReference type="Proteomes" id="UP001154282">
    <property type="component" value="Unassembled WGS sequence"/>
</dbReference>
<evidence type="ECO:0000256" key="1">
    <source>
        <dbReference type="SAM" id="MobiDB-lite"/>
    </source>
</evidence>
<dbReference type="GO" id="GO:0006513">
    <property type="term" value="P:protein monoubiquitination"/>
    <property type="evidence" value="ECO:0007669"/>
    <property type="project" value="TreeGrafter"/>
</dbReference>
<protein>
    <recommendedName>
        <fullName evidence="4">Ubiquitin-conjugating enzyme E2C-binding protein</fullName>
    </recommendedName>
</protein>
<dbReference type="GO" id="GO:0005829">
    <property type="term" value="C:cytosol"/>
    <property type="evidence" value="ECO:0007669"/>
    <property type="project" value="TreeGrafter"/>
</dbReference>
<accession>A0AAV0I417</accession>
<keyword evidence="3" id="KW-1185">Reference proteome</keyword>
<sequence length="529" mass="58692">MNPKNPRKWRFTWEAQSHAPNLKLFVFDAHSRPSKDCHNLSVNLKLSQSHVLVSWTEEDGGGNVSLKIPIPKVLIDPEVPVSFRALHDHIEVKVVLLLPVDHPIVSRFDSVLNLSDDGGVMDGINPLVMNSDLKSLSSTQGANFYCRRCSAKLTKKAIRNFEEMPSVNWREVADNWFGGCCCSYGGAGEVLVNSFADGYGCRKGVGLLSSPAVILCMDDILGCEPRHQPLDRGGGLSRELDDNGTDHASVDENQNELVGDSPTLSGDDQLSGGSTSRNMSESATCCDSKCHGHEGLEPSKVDVEATRATKFTEDQKSFLNGFLGDAFMVRSYSRSVDIEWKEFFCPQCSSLLGAYPSTTSGHIPIDNGIRLFKCYISSCLPVCAPSDIFRRYTLEKMFTNMLVENAKDELSYRTVVRDLATRSPMLQVVLLNLNSWCCTGICWDDRSPVEPVLKLNLKPIIKVLFSSSSKTTESSVRLLEDWMVKHAAEEAFVIKPLIHELMETMESSKHNLPYSPIQVENMSLATLLR</sequence>
<reference evidence="2" key="1">
    <citation type="submission" date="2022-08" db="EMBL/GenBank/DDBJ databases">
        <authorList>
            <person name="Gutierrez-Valencia J."/>
        </authorList>
    </citation>
    <scope>NUCLEOTIDE SEQUENCE</scope>
</reference>
<feature type="compositionally biased region" description="Basic and acidic residues" evidence="1">
    <location>
        <begin position="238"/>
        <end position="250"/>
    </location>
</feature>
<evidence type="ECO:0000313" key="2">
    <source>
        <dbReference type="EMBL" id="CAI0392415.1"/>
    </source>
</evidence>
<name>A0AAV0I417_9ROSI</name>
<feature type="region of interest" description="Disordered" evidence="1">
    <location>
        <begin position="231"/>
        <end position="279"/>
    </location>
</feature>
<comment type="caution">
    <text evidence="2">The sequence shown here is derived from an EMBL/GenBank/DDBJ whole genome shotgun (WGS) entry which is preliminary data.</text>
</comment>